<dbReference type="Gene3D" id="1.25.10.10">
    <property type="entry name" value="Leucine-rich Repeat Variant"/>
    <property type="match status" value="1"/>
</dbReference>
<dbReference type="SUPFAM" id="SSF48371">
    <property type="entry name" value="ARM repeat"/>
    <property type="match status" value="1"/>
</dbReference>
<organism evidence="1 2">
    <name type="scientific">Myxococcus landrumensis</name>
    <dbReference type="NCBI Taxonomy" id="2813577"/>
    <lineage>
        <taxon>Bacteria</taxon>
        <taxon>Pseudomonadati</taxon>
        <taxon>Myxococcota</taxon>
        <taxon>Myxococcia</taxon>
        <taxon>Myxococcales</taxon>
        <taxon>Cystobacterineae</taxon>
        <taxon>Myxococcaceae</taxon>
        <taxon>Myxococcus</taxon>
    </lineage>
</organism>
<dbReference type="InterPro" id="IPR016024">
    <property type="entry name" value="ARM-type_fold"/>
</dbReference>
<name>A0ABX7N369_9BACT</name>
<accession>A0ABX7N369</accession>
<dbReference type="Pfam" id="PF13646">
    <property type="entry name" value="HEAT_2"/>
    <property type="match status" value="1"/>
</dbReference>
<sequence>MNDDLERARREVRPDTLASMRRLDAALQRADVRWEGRTVREWLALYVAPQGPLEALTQLREAGLGAVPAMLEALEVSQTRGWGEAEHERRLVFLDLLAQVDPVPTGIVPALLEVLEVPGARVRRAVLALMAKLEPRPTKALLRGLFACLKDRDGEVRARAAQVCSRLDGAIPASIRDAVLGLLTDENRWARCYALVALGRVTPPESSLVVVLEEQAQLDDDNRTEALRALLVHAPERAMPLLVEEARKGLTSTDVWGAQHASGVRALCLLREQGSQAASVLGDLRRLKSEVKSPVFIDAAIDAIVRDGLRPRESKGTTEGAARAAALRVPLPPPLNAAERPVDRLVRWAVSCGGPGTESRVRIVLAASRRVVGLWDVEYPDNEWPRRGLQAMEGWVGDPTEAAARHARHEASLYPSQLSAPAAFAAAWAVTHASRCIPVEGPVEPHERDVDDGALRACLQSATKALSTSMGDLGPLGGNQRAPDGLSASEAVRVLHRAIQDEVLPWALGTGDPVVEVRRERDRLDRA</sequence>
<dbReference type="EMBL" id="CP071091">
    <property type="protein sequence ID" value="QSQ13172.1"/>
    <property type="molecule type" value="Genomic_DNA"/>
</dbReference>
<protein>
    <submittedName>
        <fullName evidence="1">HEAT repeat domain-containing protein</fullName>
    </submittedName>
</protein>
<evidence type="ECO:0000313" key="1">
    <source>
        <dbReference type="EMBL" id="QSQ13172.1"/>
    </source>
</evidence>
<proteinExistence type="predicted"/>
<dbReference type="RefSeq" id="WP_206714876.1">
    <property type="nucleotide sequence ID" value="NZ_CP071091.1"/>
</dbReference>
<keyword evidence="2" id="KW-1185">Reference proteome</keyword>
<dbReference type="InterPro" id="IPR011989">
    <property type="entry name" value="ARM-like"/>
</dbReference>
<evidence type="ECO:0000313" key="2">
    <source>
        <dbReference type="Proteomes" id="UP000663090"/>
    </source>
</evidence>
<gene>
    <name evidence="1" type="ORF">JY572_33270</name>
</gene>
<reference evidence="1 2" key="1">
    <citation type="submission" date="2021-02" db="EMBL/GenBank/DDBJ databases">
        <title>De Novo genome assembly of isolated myxobacteria.</title>
        <authorList>
            <person name="Stevens D.C."/>
        </authorList>
    </citation>
    <scope>NUCLEOTIDE SEQUENCE [LARGE SCALE GENOMIC DNA]</scope>
    <source>
        <strain evidence="1 2">SCHIC003</strain>
    </source>
</reference>
<dbReference type="Proteomes" id="UP000663090">
    <property type="component" value="Chromosome"/>
</dbReference>